<evidence type="ECO:0000259" key="3">
    <source>
        <dbReference type="Pfam" id="PF00933"/>
    </source>
</evidence>
<dbReference type="HOGENOM" id="CLU_2540786_0_0_11"/>
<dbReference type="GO" id="GO:0004553">
    <property type="term" value="F:hydrolase activity, hydrolyzing O-glycosyl compounds"/>
    <property type="evidence" value="ECO:0007669"/>
    <property type="project" value="InterPro"/>
</dbReference>
<gene>
    <name evidence="4" type="ORF">HMPREF9451_01779</name>
</gene>
<evidence type="ECO:0000313" key="5">
    <source>
        <dbReference type="Proteomes" id="UP000006069"/>
    </source>
</evidence>
<keyword evidence="5" id="KW-1185">Reference proteome</keyword>
<dbReference type="AlphaFoldDB" id="K0YIH1"/>
<comment type="caution">
    <text evidence="4">The sequence shown here is derived from an EMBL/GenBank/DDBJ whole genome shotgun (WGS) entry which is preliminary data.</text>
</comment>
<feature type="domain" description="Glycoside hydrolase family 3 N-terminal" evidence="3">
    <location>
        <begin position="7"/>
        <end position="83"/>
    </location>
</feature>
<dbReference type="InterPro" id="IPR019800">
    <property type="entry name" value="Glyco_hydro_3_AS"/>
</dbReference>
<dbReference type="InParanoid" id="K0YIH1"/>
<evidence type="ECO:0000256" key="1">
    <source>
        <dbReference type="ARBA" id="ARBA00005336"/>
    </source>
</evidence>
<dbReference type="PATRIC" id="fig|742818.3.peg.1881"/>
<dbReference type="InterPro" id="IPR036962">
    <property type="entry name" value="Glyco_hydro_3_N_sf"/>
</dbReference>
<protein>
    <recommendedName>
        <fullName evidence="3">Glycoside hydrolase family 3 N-terminal domain-containing protein</fullName>
    </recommendedName>
</protein>
<sequence>MRNSHGKPAAGIFEPGYFRDVLRSQLGYQGIVITDSLSMAAATEATSPDCVGVDLLNAGGDMILMPLDFTAAYQGIFDAAASG</sequence>
<name>K0YIH1_9ACTN</name>
<organism evidence="4 5">
    <name type="scientific">Slackia piriformis YIT 12062</name>
    <dbReference type="NCBI Taxonomy" id="742818"/>
    <lineage>
        <taxon>Bacteria</taxon>
        <taxon>Bacillati</taxon>
        <taxon>Actinomycetota</taxon>
        <taxon>Coriobacteriia</taxon>
        <taxon>Eggerthellales</taxon>
        <taxon>Eggerthellaceae</taxon>
        <taxon>Slackia</taxon>
    </lineage>
</organism>
<dbReference type="PROSITE" id="PS00775">
    <property type="entry name" value="GLYCOSYL_HYDROL_F3"/>
    <property type="match status" value="1"/>
</dbReference>
<dbReference type="InterPro" id="IPR001764">
    <property type="entry name" value="Glyco_hydro_3_N"/>
</dbReference>
<evidence type="ECO:0000256" key="2">
    <source>
        <dbReference type="ARBA" id="ARBA00022801"/>
    </source>
</evidence>
<accession>K0YIH1</accession>
<evidence type="ECO:0000313" key="4">
    <source>
        <dbReference type="EMBL" id="EJZ83261.1"/>
    </source>
</evidence>
<dbReference type="InterPro" id="IPR017853">
    <property type="entry name" value="GH"/>
</dbReference>
<dbReference type="EMBL" id="ADMD01000009">
    <property type="protein sequence ID" value="EJZ83261.1"/>
    <property type="molecule type" value="Genomic_DNA"/>
</dbReference>
<dbReference type="Proteomes" id="UP000006069">
    <property type="component" value="Unassembled WGS sequence"/>
</dbReference>
<dbReference type="GO" id="GO:0005975">
    <property type="term" value="P:carbohydrate metabolic process"/>
    <property type="evidence" value="ECO:0007669"/>
    <property type="project" value="InterPro"/>
</dbReference>
<dbReference type="eggNOG" id="COG1472">
    <property type="taxonomic scope" value="Bacteria"/>
</dbReference>
<dbReference type="Gene3D" id="3.20.20.300">
    <property type="entry name" value="Glycoside hydrolase, family 3, N-terminal domain"/>
    <property type="match status" value="1"/>
</dbReference>
<keyword evidence="2" id="KW-0378">Hydrolase</keyword>
<proteinExistence type="inferred from homology"/>
<dbReference type="OrthoDB" id="9805821at2"/>
<dbReference type="Pfam" id="PF00933">
    <property type="entry name" value="Glyco_hydro_3"/>
    <property type="match status" value="1"/>
</dbReference>
<reference evidence="4 5" key="1">
    <citation type="submission" date="2012-08" db="EMBL/GenBank/DDBJ databases">
        <title>The Genome Sequence of Slackia piriformis YIT 12062.</title>
        <authorList>
            <consortium name="The Broad Institute Genome Sequencing Platform"/>
            <person name="Earl A."/>
            <person name="Ward D."/>
            <person name="Feldgarden M."/>
            <person name="Gevers D."/>
            <person name="Morotomi M."/>
            <person name="Walker B."/>
            <person name="Young S.K."/>
            <person name="Zeng Q."/>
            <person name="Gargeya S."/>
            <person name="Fitzgerald M."/>
            <person name="Haas B."/>
            <person name="Abouelleil A."/>
            <person name="Alvarado L."/>
            <person name="Arachchi H.M."/>
            <person name="Berlin A.M."/>
            <person name="Chapman S.B."/>
            <person name="Goldberg J."/>
            <person name="Griggs A."/>
            <person name="Gujja S."/>
            <person name="Hansen M."/>
            <person name="Howarth C."/>
            <person name="Imamovic A."/>
            <person name="Larimer J."/>
            <person name="McCowen C."/>
            <person name="Montmayeur A."/>
            <person name="Murphy C."/>
            <person name="Neiman D."/>
            <person name="Pearson M."/>
            <person name="Priest M."/>
            <person name="Roberts A."/>
            <person name="Saif S."/>
            <person name="Shea T."/>
            <person name="Sisk P."/>
            <person name="Sykes S."/>
            <person name="Wortman J."/>
            <person name="Nusbaum C."/>
            <person name="Birren B."/>
        </authorList>
    </citation>
    <scope>NUCLEOTIDE SEQUENCE [LARGE SCALE GENOMIC DNA]</scope>
    <source>
        <strain evidence="4 5">YIT 12062</strain>
    </source>
</reference>
<comment type="similarity">
    <text evidence="1">Belongs to the glycosyl hydrolase 3 family.</text>
</comment>
<dbReference type="SUPFAM" id="SSF51445">
    <property type="entry name" value="(Trans)glycosidases"/>
    <property type="match status" value="1"/>
</dbReference>
<dbReference type="RefSeq" id="WP_009139957.1">
    <property type="nucleotide sequence ID" value="NZ_JH815199.1"/>
</dbReference>